<dbReference type="GO" id="GO:0006313">
    <property type="term" value="P:DNA transposition"/>
    <property type="evidence" value="ECO:0007669"/>
    <property type="project" value="InterPro"/>
</dbReference>
<name>A0A8J5MWL2_HOMAM</name>
<sequence length="131" mass="14979">RRPLPRLTTRDEDAAIKAAIQNNPFSNPVAIREAFLLDVCAQTVRSCLHEADIQHRVPAIKERLTDQHRTGRLQFAQQYVGEDPEFWSNTTGRTYTVRGGQKWACDAERVRLHIPARYGRCFPNSGEVYGK</sequence>
<gene>
    <name evidence="2" type="primary">tc1a-L53</name>
    <name evidence="2" type="ORF">Hamer_G020421</name>
</gene>
<dbReference type="GO" id="GO:0003677">
    <property type="term" value="F:DNA binding"/>
    <property type="evidence" value="ECO:0007669"/>
    <property type="project" value="InterPro"/>
</dbReference>
<evidence type="ECO:0000313" key="3">
    <source>
        <dbReference type="Proteomes" id="UP000747542"/>
    </source>
</evidence>
<accession>A0A8J5MWL2</accession>
<proteinExistence type="predicted"/>
<dbReference type="InterPro" id="IPR002492">
    <property type="entry name" value="Transposase_Tc1-like"/>
</dbReference>
<reference evidence="2" key="1">
    <citation type="journal article" date="2021" name="Sci. Adv.">
        <title>The American lobster genome reveals insights on longevity, neural, and immune adaptations.</title>
        <authorList>
            <person name="Polinski J.M."/>
            <person name="Zimin A.V."/>
            <person name="Clark K.F."/>
            <person name="Kohn A.B."/>
            <person name="Sadowski N."/>
            <person name="Timp W."/>
            <person name="Ptitsyn A."/>
            <person name="Khanna P."/>
            <person name="Romanova D.Y."/>
            <person name="Williams P."/>
            <person name="Greenwood S.J."/>
            <person name="Moroz L.L."/>
            <person name="Walt D.R."/>
            <person name="Bodnar A.G."/>
        </authorList>
    </citation>
    <scope>NUCLEOTIDE SEQUENCE</scope>
    <source>
        <strain evidence="2">GMGI-L3</strain>
    </source>
</reference>
<evidence type="ECO:0000259" key="1">
    <source>
        <dbReference type="Pfam" id="PF01498"/>
    </source>
</evidence>
<dbReference type="Proteomes" id="UP000747542">
    <property type="component" value="Unassembled WGS sequence"/>
</dbReference>
<dbReference type="AlphaFoldDB" id="A0A8J5MWL2"/>
<keyword evidence="3" id="KW-1185">Reference proteome</keyword>
<feature type="non-terminal residue" evidence="2">
    <location>
        <position position="1"/>
    </location>
</feature>
<feature type="domain" description="Transposase Tc1-like" evidence="1">
    <location>
        <begin position="14"/>
        <end position="80"/>
    </location>
</feature>
<dbReference type="Pfam" id="PF01498">
    <property type="entry name" value="HTH_Tnp_Tc3_2"/>
    <property type="match status" value="1"/>
</dbReference>
<organism evidence="2 3">
    <name type="scientific">Homarus americanus</name>
    <name type="common">American lobster</name>
    <dbReference type="NCBI Taxonomy" id="6706"/>
    <lineage>
        <taxon>Eukaryota</taxon>
        <taxon>Metazoa</taxon>
        <taxon>Ecdysozoa</taxon>
        <taxon>Arthropoda</taxon>
        <taxon>Crustacea</taxon>
        <taxon>Multicrustacea</taxon>
        <taxon>Malacostraca</taxon>
        <taxon>Eumalacostraca</taxon>
        <taxon>Eucarida</taxon>
        <taxon>Decapoda</taxon>
        <taxon>Pleocyemata</taxon>
        <taxon>Astacidea</taxon>
        <taxon>Nephropoidea</taxon>
        <taxon>Nephropidae</taxon>
        <taxon>Homarus</taxon>
    </lineage>
</organism>
<evidence type="ECO:0000313" key="2">
    <source>
        <dbReference type="EMBL" id="KAG7165739.1"/>
    </source>
</evidence>
<comment type="caution">
    <text evidence="2">The sequence shown here is derived from an EMBL/GenBank/DDBJ whole genome shotgun (WGS) entry which is preliminary data.</text>
</comment>
<dbReference type="GO" id="GO:0015074">
    <property type="term" value="P:DNA integration"/>
    <property type="evidence" value="ECO:0007669"/>
    <property type="project" value="InterPro"/>
</dbReference>
<dbReference type="EMBL" id="JAHLQT010023767">
    <property type="protein sequence ID" value="KAG7165739.1"/>
    <property type="molecule type" value="Genomic_DNA"/>
</dbReference>
<protein>
    <submittedName>
        <fullName evidence="2">Putative Transposable element Tc1 transposase-like 53</fullName>
    </submittedName>
</protein>